<organism evidence="2 3">
    <name type="scientific">Eiseniibacteriota bacterium</name>
    <dbReference type="NCBI Taxonomy" id="2212470"/>
    <lineage>
        <taxon>Bacteria</taxon>
        <taxon>Candidatus Eiseniibacteriota</taxon>
    </lineage>
</organism>
<dbReference type="GO" id="GO:0008168">
    <property type="term" value="F:methyltransferase activity"/>
    <property type="evidence" value="ECO:0007669"/>
    <property type="project" value="UniProtKB-KW"/>
</dbReference>
<dbReference type="AlphaFoldDB" id="A0A538S720"/>
<dbReference type="Proteomes" id="UP000316292">
    <property type="component" value="Unassembled WGS sequence"/>
</dbReference>
<reference evidence="2 3" key="1">
    <citation type="journal article" date="2019" name="Nat. Microbiol.">
        <title>Mediterranean grassland soil C-N compound turnover is dependent on rainfall and depth, and is mediated by genomically divergent microorganisms.</title>
        <authorList>
            <person name="Diamond S."/>
            <person name="Andeer P.F."/>
            <person name="Li Z."/>
            <person name="Crits-Christoph A."/>
            <person name="Burstein D."/>
            <person name="Anantharaman K."/>
            <person name="Lane K.R."/>
            <person name="Thomas B.C."/>
            <person name="Pan C."/>
            <person name="Northen T.R."/>
            <person name="Banfield J.F."/>
        </authorList>
    </citation>
    <scope>NUCLEOTIDE SEQUENCE [LARGE SCALE GENOMIC DNA]</scope>
    <source>
        <strain evidence="2">WS_1</strain>
    </source>
</reference>
<sequence length="282" mass="31299">MASDSTGSGESRRSGPALGGRMVDPEPFVVIDEDFRRRAEGGFYDKFYARVSNEFLEWRARGAVTKCDNILALASGLRPETVLEVGAGTCSVIERLSQLNFSRKFYALETSPSAIEYIRSHIRFPGFAGVYLADSADTGLPEDRFDLGILSHVLEHVPNPAAILREALRICRHVVLEVPLEDSLLGSIDWLLREHILGSDRTNNPSGHVNFFNVHRVRDLVTLSGGTRIRERAYRPSLDVVARGSGRADLRLEIRHRLSNLLAAATGPRVVLTFYGALVRRT</sequence>
<dbReference type="CDD" id="cd02440">
    <property type="entry name" value="AdoMet_MTases"/>
    <property type="match status" value="1"/>
</dbReference>
<dbReference type="EMBL" id="VBOR01000124">
    <property type="protein sequence ID" value="TMQ47164.1"/>
    <property type="molecule type" value="Genomic_DNA"/>
</dbReference>
<protein>
    <submittedName>
        <fullName evidence="2">Class I SAM-dependent methyltransferase</fullName>
    </submittedName>
</protein>
<name>A0A538S720_UNCEI</name>
<evidence type="ECO:0000313" key="3">
    <source>
        <dbReference type="Proteomes" id="UP000316292"/>
    </source>
</evidence>
<accession>A0A538S720</accession>
<dbReference type="GO" id="GO:0032259">
    <property type="term" value="P:methylation"/>
    <property type="evidence" value="ECO:0007669"/>
    <property type="project" value="UniProtKB-KW"/>
</dbReference>
<dbReference type="Gene3D" id="3.40.50.150">
    <property type="entry name" value="Vaccinia Virus protein VP39"/>
    <property type="match status" value="1"/>
</dbReference>
<gene>
    <name evidence="2" type="ORF">E6K71_10725</name>
</gene>
<evidence type="ECO:0000313" key="2">
    <source>
        <dbReference type="EMBL" id="TMQ47164.1"/>
    </source>
</evidence>
<comment type="caution">
    <text evidence="2">The sequence shown here is derived from an EMBL/GenBank/DDBJ whole genome shotgun (WGS) entry which is preliminary data.</text>
</comment>
<dbReference type="InterPro" id="IPR029063">
    <property type="entry name" value="SAM-dependent_MTases_sf"/>
</dbReference>
<dbReference type="SUPFAM" id="SSF53335">
    <property type="entry name" value="S-adenosyl-L-methionine-dependent methyltransferases"/>
    <property type="match status" value="1"/>
</dbReference>
<evidence type="ECO:0000256" key="1">
    <source>
        <dbReference type="SAM" id="MobiDB-lite"/>
    </source>
</evidence>
<proteinExistence type="predicted"/>
<dbReference type="Pfam" id="PF13489">
    <property type="entry name" value="Methyltransf_23"/>
    <property type="match status" value="1"/>
</dbReference>
<keyword evidence="2" id="KW-0489">Methyltransferase</keyword>
<keyword evidence="2" id="KW-0808">Transferase</keyword>
<feature type="region of interest" description="Disordered" evidence="1">
    <location>
        <begin position="1"/>
        <end position="21"/>
    </location>
</feature>